<evidence type="ECO:0000256" key="2">
    <source>
        <dbReference type="SAM" id="Phobius"/>
    </source>
</evidence>
<protein>
    <submittedName>
        <fullName evidence="3">Uncharacterized protein</fullName>
    </submittedName>
</protein>
<accession>A0A0M6WFD7</accession>
<evidence type="ECO:0000313" key="4">
    <source>
        <dbReference type="Proteomes" id="UP000049828"/>
    </source>
</evidence>
<evidence type="ECO:0000256" key="1">
    <source>
        <dbReference type="SAM" id="MobiDB-lite"/>
    </source>
</evidence>
<organism evidence="3 4">
    <name type="scientific">Roseburia inulinivorans</name>
    <dbReference type="NCBI Taxonomy" id="360807"/>
    <lineage>
        <taxon>Bacteria</taxon>
        <taxon>Bacillati</taxon>
        <taxon>Bacillota</taxon>
        <taxon>Clostridia</taxon>
        <taxon>Lachnospirales</taxon>
        <taxon>Lachnospiraceae</taxon>
        <taxon>Roseburia</taxon>
    </lineage>
</organism>
<keyword evidence="4" id="KW-1185">Reference proteome</keyword>
<keyword evidence="2" id="KW-0472">Membrane</keyword>
<dbReference type="EMBL" id="CVRS01000059">
    <property type="protein sequence ID" value="CRL35064.1"/>
    <property type="molecule type" value="Genomic_DNA"/>
</dbReference>
<dbReference type="AlphaFoldDB" id="A0A0M6WFD7"/>
<evidence type="ECO:0000313" key="3">
    <source>
        <dbReference type="EMBL" id="CRL35064.1"/>
    </source>
</evidence>
<reference evidence="4" key="1">
    <citation type="submission" date="2015-05" db="EMBL/GenBank/DDBJ databases">
        <authorList>
            <consortium name="Pathogen Informatics"/>
        </authorList>
    </citation>
    <scope>NUCLEOTIDE SEQUENCE [LARGE SCALE GENOMIC DNA]</scope>
    <source>
        <strain evidence="4">L1-83</strain>
    </source>
</reference>
<proteinExistence type="predicted"/>
<feature type="transmembrane region" description="Helical" evidence="2">
    <location>
        <begin position="6"/>
        <end position="22"/>
    </location>
</feature>
<feature type="region of interest" description="Disordered" evidence="1">
    <location>
        <begin position="28"/>
        <end position="58"/>
    </location>
</feature>
<dbReference type="RefSeq" id="WP_021923492.1">
    <property type="nucleotide sequence ID" value="NZ_CABJFX010000032.1"/>
</dbReference>
<dbReference type="Proteomes" id="UP000049828">
    <property type="component" value="Unassembled WGS sequence"/>
</dbReference>
<gene>
    <name evidence="3" type="ORF">RIL183_15991</name>
</gene>
<sequence length="58" mass="6807">MEKIWELILILALVGMMFILQLDHKNNMEKSQEKQDEETGKQKDEKDKTDIAESKKVS</sequence>
<keyword evidence="2" id="KW-1133">Transmembrane helix</keyword>
<keyword evidence="2" id="KW-0812">Transmembrane</keyword>
<name>A0A0M6WFD7_9FIRM</name>